<evidence type="ECO:0000313" key="7">
    <source>
        <dbReference type="EMBL" id="PWJ56008.1"/>
    </source>
</evidence>
<evidence type="ECO:0000256" key="1">
    <source>
        <dbReference type="ARBA" id="ARBA00004442"/>
    </source>
</evidence>
<dbReference type="AlphaFoldDB" id="A0A316AFH4"/>
<dbReference type="InterPro" id="IPR050330">
    <property type="entry name" value="Bact_OuterMem_StrucFunc"/>
</dbReference>
<dbReference type="EMBL" id="QGDT01000012">
    <property type="protein sequence ID" value="PWJ56008.1"/>
    <property type="molecule type" value="Genomic_DNA"/>
</dbReference>
<dbReference type="SMART" id="SM00028">
    <property type="entry name" value="TPR"/>
    <property type="match status" value="2"/>
</dbReference>
<keyword evidence="8" id="KW-1185">Reference proteome</keyword>
<name>A0A316AFH4_9BACT</name>
<reference evidence="7 8" key="1">
    <citation type="submission" date="2018-03" db="EMBL/GenBank/DDBJ databases">
        <title>Genomic Encyclopedia of Archaeal and Bacterial Type Strains, Phase II (KMG-II): from individual species to whole genera.</title>
        <authorList>
            <person name="Goeker M."/>
        </authorList>
    </citation>
    <scope>NUCLEOTIDE SEQUENCE [LARGE SCALE GENOMIC DNA]</scope>
    <source>
        <strain evidence="7 8">DSM 100346</strain>
    </source>
</reference>
<dbReference type="Gene3D" id="1.25.40.10">
    <property type="entry name" value="Tetratricopeptide repeat domain"/>
    <property type="match status" value="1"/>
</dbReference>
<dbReference type="SUPFAM" id="SSF48452">
    <property type="entry name" value="TPR-like"/>
    <property type="match status" value="1"/>
</dbReference>
<accession>A0A316AFH4</accession>
<evidence type="ECO:0000256" key="3">
    <source>
        <dbReference type="ARBA" id="ARBA00023237"/>
    </source>
</evidence>
<dbReference type="SUPFAM" id="SSF82171">
    <property type="entry name" value="DPP6 N-terminal domain-like"/>
    <property type="match status" value="1"/>
</dbReference>
<evidence type="ECO:0000256" key="2">
    <source>
        <dbReference type="ARBA" id="ARBA00023136"/>
    </source>
</evidence>
<keyword evidence="2 4" id="KW-0472">Membrane</keyword>
<evidence type="ECO:0000256" key="5">
    <source>
        <dbReference type="SAM" id="SignalP"/>
    </source>
</evidence>
<dbReference type="Gene3D" id="2.120.10.30">
    <property type="entry name" value="TolB, C-terminal domain"/>
    <property type="match status" value="1"/>
</dbReference>
<keyword evidence="5" id="KW-0732">Signal</keyword>
<dbReference type="InterPro" id="IPR019734">
    <property type="entry name" value="TPR_rpt"/>
</dbReference>
<dbReference type="Pfam" id="PF07676">
    <property type="entry name" value="PD40"/>
    <property type="match status" value="3"/>
</dbReference>
<evidence type="ECO:0000313" key="8">
    <source>
        <dbReference type="Proteomes" id="UP000245880"/>
    </source>
</evidence>
<dbReference type="InterPro" id="IPR011659">
    <property type="entry name" value="WD40"/>
</dbReference>
<dbReference type="GO" id="GO:0009279">
    <property type="term" value="C:cell outer membrane"/>
    <property type="evidence" value="ECO:0007669"/>
    <property type="project" value="UniProtKB-SubCell"/>
</dbReference>
<dbReference type="Gene3D" id="3.30.1330.60">
    <property type="entry name" value="OmpA-like domain"/>
    <property type="match status" value="1"/>
</dbReference>
<comment type="subcellular location">
    <subcellularLocation>
        <location evidence="1">Cell outer membrane</location>
    </subcellularLocation>
</comment>
<proteinExistence type="predicted"/>
<dbReference type="InterPro" id="IPR036737">
    <property type="entry name" value="OmpA-like_sf"/>
</dbReference>
<gene>
    <name evidence="7" type="ORF">CLV98_112103</name>
</gene>
<dbReference type="CDD" id="cd07185">
    <property type="entry name" value="OmpA_C-like"/>
    <property type="match status" value="1"/>
</dbReference>
<sequence length="631" mass="70863">MIRLVFCLAIFFLASMSGGSAQELPGNKRARDHYQKAQKALQARQLPLARELFEKVLEQEPTHYDSHLRLAQIAELQRNGVQTERYYRAMVRLQPDNPQSGPALHWLGRNKFQKEAYDSAQYFFEKSKILLPEKSNLLLVTDLYIQSCTFARQALAHPLAIDKVSLGDTVNFLETQYFPVLTGDSETLLFTGQTRERDENIYLSNRINGRWQLPQPISEAINSAQNEGTCSISADGRTLVFTACNRPDGYGSCDLYISHKKGAAWSTPVNLGDIINSRSWESQPSLSADGRTLYFSSDRKEGQGKKDIWYTARDESGSWTAPRNAGSSINTIMDDVAPFIHANGRSLFFSSDGYPGMGGFDLYQSTLTDSLWSQPLNLGYPINTIGDQVGFFLSSDGLQAYYTDDVADPGKSKLYTFALPANLRNKITPTRYVKGKLLNKSTQGPIAADITLFDLSRQTKVGEYHSDTQNGQFLAVLNRDSEYAMHIEKPGFLFKSLTFTVQDSVSVINLEIPLEPVEKDKKEVLNNIFFNSGSVELGQRSRIELRRLTQFLTDNPKLQIEISGHTDNTGNDATNKALSLERAKAVVEYLKQSGIAPQRLFTKGYGSSKPIAANDTEENRQKNRRIEWRIL</sequence>
<dbReference type="InterPro" id="IPR011990">
    <property type="entry name" value="TPR-like_helical_dom_sf"/>
</dbReference>
<dbReference type="OrthoDB" id="9809364at2"/>
<dbReference type="InterPro" id="IPR011042">
    <property type="entry name" value="6-blade_b-propeller_TolB-like"/>
</dbReference>
<dbReference type="PANTHER" id="PTHR30329">
    <property type="entry name" value="STATOR ELEMENT OF FLAGELLAR MOTOR COMPLEX"/>
    <property type="match status" value="1"/>
</dbReference>
<organism evidence="7 8">
    <name type="scientific">Dyadobacter jejuensis</name>
    <dbReference type="NCBI Taxonomy" id="1082580"/>
    <lineage>
        <taxon>Bacteria</taxon>
        <taxon>Pseudomonadati</taxon>
        <taxon>Bacteroidota</taxon>
        <taxon>Cytophagia</taxon>
        <taxon>Cytophagales</taxon>
        <taxon>Spirosomataceae</taxon>
        <taxon>Dyadobacter</taxon>
    </lineage>
</organism>
<evidence type="ECO:0000256" key="4">
    <source>
        <dbReference type="PROSITE-ProRule" id="PRU00473"/>
    </source>
</evidence>
<dbReference type="Pfam" id="PF00691">
    <property type="entry name" value="OmpA"/>
    <property type="match status" value="1"/>
</dbReference>
<dbReference type="RefSeq" id="WP_109676891.1">
    <property type="nucleotide sequence ID" value="NZ_QGDT01000012.1"/>
</dbReference>
<dbReference type="PANTHER" id="PTHR30329:SF21">
    <property type="entry name" value="LIPOPROTEIN YIAD-RELATED"/>
    <property type="match status" value="1"/>
</dbReference>
<dbReference type="SUPFAM" id="SSF103088">
    <property type="entry name" value="OmpA-like"/>
    <property type="match status" value="1"/>
</dbReference>
<dbReference type="InterPro" id="IPR006664">
    <property type="entry name" value="OMP_bac"/>
</dbReference>
<dbReference type="InterPro" id="IPR006665">
    <property type="entry name" value="OmpA-like"/>
</dbReference>
<comment type="caution">
    <text evidence="7">The sequence shown here is derived from an EMBL/GenBank/DDBJ whole genome shotgun (WGS) entry which is preliminary data.</text>
</comment>
<feature type="chain" id="PRO_5016273527" evidence="5">
    <location>
        <begin position="22"/>
        <end position="631"/>
    </location>
</feature>
<protein>
    <submittedName>
        <fullName evidence="7">WD40 repeat protein</fullName>
    </submittedName>
</protein>
<evidence type="ECO:0000259" key="6">
    <source>
        <dbReference type="PROSITE" id="PS51123"/>
    </source>
</evidence>
<dbReference type="PROSITE" id="PS51123">
    <property type="entry name" value="OMPA_2"/>
    <property type="match status" value="1"/>
</dbReference>
<dbReference type="Proteomes" id="UP000245880">
    <property type="component" value="Unassembled WGS sequence"/>
</dbReference>
<feature type="domain" description="OmpA-like" evidence="6">
    <location>
        <begin position="517"/>
        <end position="631"/>
    </location>
</feature>
<dbReference type="PRINTS" id="PR01021">
    <property type="entry name" value="OMPADOMAIN"/>
</dbReference>
<keyword evidence="3" id="KW-0998">Cell outer membrane</keyword>
<feature type="signal peptide" evidence="5">
    <location>
        <begin position="1"/>
        <end position="21"/>
    </location>
</feature>